<dbReference type="RefSeq" id="WP_093517885.1">
    <property type="nucleotide sequence ID" value="NZ_FOSK01000002.1"/>
</dbReference>
<gene>
    <name evidence="2" type="ORF">SAMN04488518_102440</name>
</gene>
<keyword evidence="3" id="KW-1185">Reference proteome</keyword>
<comment type="caution">
    <text evidence="2">The sequence shown here is derived from an EMBL/GenBank/DDBJ whole genome shotgun (WGS) entry which is preliminary data.</text>
</comment>
<dbReference type="InterPro" id="IPR050712">
    <property type="entry name" value="NAD(P)H-dep_reductase"/>
</dbReference>
<evidence type="ECO:0000313" key="2">
    <source>
        <dbReference type="EMBL" id="SFK15882.1"/>
    </source>
</evidence>
<organism evidence="2 3">
    <name type="scientific">Pseudovibrio ascidiaceicola</name>
    <dbReference type="NCBI Taxonomy" id="285279"/>
    <lineage>
        <taxon>Bacteria</taxon>
        <taxon>Pseudomonadati</taxon>
        <taxon>Pseudomonadota</taxon>
        <taxon>Alphaproteobacteria</taxon>
        <taxon>Hyphomicrobiales</taxon>
        <taxon>Stappiaceae</taxon>
        <taxon>Pseudovibrio</taxon>
    </lineage>
</organism>
<accession>A0A1I3X7X6</accession>
<dbReference type="PANTHER" id="PTHR30543">
    <property type="entry name" value="CHROMATE REDUCTASE"/>
    <property type="match status" value="1"/>
</dbReference>
<proteinExistence type="predicted"/>
<dbReference type="Gene3D" id="3.40.50.360">
    <property type="match status" value="1"/>
</dbReference>
<dbReference type="InterPro" id="IPR005025">
    <property type="entry name" value="FMN_Rdtase-like_dom"/>
</dbReference>
<dbReference type="EMBL" id="FOSK01000002">
    <property type="protein sequence ID" value="SFK15882.1"/>
    <property type="molecule type" value="Genomic_DNA"/>
</dbReference>
<dbReference type="Pfam" id="PF03358">
    <property type="entry name" value="FMN_red"/>
    <property type="match status" value="1"/>
</dbReference>
<dbReference type="InterPro" id="IPR029039">
    <property type="entry name" value="Flavoprotein-like_sf"/>
</dbReference>
<protein>
    <submittedName>
        <fullName evidence="2">NAD(P)H-dependent FMN reductase</fullName>
    </submittedName>
</protein>
<sequence>MNILLISGSTREGSLNKSLLDAVAEEAHNLKHQTTSLSRQLASFPLYHFELEEDAAVQNQLSLLRQQIEAADVILISSPEYNGFLSPHLHNIFTWASRRAAGKSHSVLEGKVVGLFAAAPGPFGGVRMLPRLSSFAADHGCWVHPRYVAVGNMAAKTDESGQLTCSETRQKLRNLISQTCKMAEPVQIAEPA</sequence>
<dbReference type="PANTHER" id="PTHR30543:SF21">
    <property type="entry name" value="NAD(P)H-DEPENDENT FMN REDUCTASE LOT6"/>
    <property type="match status" value="1"/>
</dbReference>
<evidence type="ECO:0000313" key="3">
    <source>
        <dbReference type="Proteomes" id="UP000199598"/>
    </source>
</evidence>
<evidence type="ECO:0000259" key="1">
    <source>
        <dbReference type="Pfam" id="PF03358"/>
    </source>
</evidence>
<dbReference type="Proteomes" id="UP000199598">
    <property type="component" value="Unassembled WGS sequence"/>
</dbReference>
<dbReference type="SUPFAM" id="SSF52218">
    <property type="entry name" value="Flavoproteins"/>
    <property type="match status" value="1"/>
</dbReference>
<name>A0A1I3X7X6_9HYPH</name>
<reference evidence="2 3" key="1">
    <citation type="submission" date="2016-10" db="EMBL/GenBank/DDBJ databases">
        <authorList>
            <person name="Varghese N."/>
            <person name="Submissions S."/>
        </authorList>
    </citation>
    <scope>NUCLEOTIDE SEQUENCE [LARGE SCALE GENOMIC DNA]</scope>
    <source>
        <strain evidence="2 3">DSM 16392</strain>
    </source>
</reference>
<feature type="domain" description="NADPH-dependent FMN reductase-like" evidence="1">
    <location>
        <begin position="1"/>
        <end position="152"/>
    </location>
</feature>